<feature type="region of interest" description="Disordered" evidence="1">
    <location>
        <begin position="1"/>
        <end position="40"/>
    </location>
</feature>
<protein>
    <submittedName>
        <fullName evidence="4">Glycosyltransferase</fullName>
        <ecNumber evidence="4">2.4.-.-</ecNumber>
    </submittedName>
</protein>
<reference evidence="4 5" key="1">
    <citation type="journal article" date="2019" name="Int. J. Syst. Evol. Microbiol.">
        <title>The Global Catalogue of Microorganisms (GCM) 10K type strain sequencing project: providing services to taxonomists for standard genome sequencing and annotation.</title>
        <authorList>
            <consortium name="The Broad Institute Genomics Platform"/>
            <consortium name="The Broad Institute Genome Sequencing Center for Infectious Disease"/>
            <person name="Wu L."/>
            <person name="Ma J."/>
        </authorList>
    </citation>
    <scope>NUCLEOTIDE SEQUENCE [LARGE SCALE GENOMIC DNA]</scope>
    <source>
        <strain evidence="4 5">CGMCC 1.12543</strain>
    </source>
</reference>
<dbReference type="PANTHER" id="PTHR12526">
    <property type="entry name" value="GLYCOSYLTRANSFERASE"/>
    <property type="match status" value="1"/>
</dbReference>
<keyword evidence="4" id="KW-0808">Transferase</keyword>
<dbReference type="EMBL" id="JBHSQH010000001">
    <property type="protein sequence ID" value="MFC5969864.1"/>
    <property type="molecule type" value="Genomic_DNA"/>
</dbReference>
<dbReference type="Pfam" id="PF13439">
    <property type="entry name" value="Glyco_transf_4"/>
    <property type="match status" value="1"/>
</dbReference>
<evidence type="ECO:0000259" key="3">
    <source>
        <dbReference type="Pfam" id="PF13439"/>
    </source>
</evidence>
<evidence type="ECO:0000313" key="4">
    <source>
        <dbReference type="EMBL" id="MFC5969864.1"/>
    </source>
</evidence>
<proteinExistence type="predicted"/>
<comment type="caution">
    <text evidence="4">The sequence shown here is derived from an EMBL/GenBank/DDBJ whole genome shotgun (WGS) entry which is preliminary data.</text>
</comment>
<accession>A0ABD5RH15</accession>
<dbReference type="SUPFAM" id="SSF53756">
    <property type="entry name" value="UDP-Glycosyltransferase/glycogen phosphorylase"/>
    <property type="match status" value="1"/>
</dbReference>
<sequence>MGTTDSSPETVGATGETAAATAGDERHTEETPTGTASADDPIEVCLLTNHLAPDGAPTLLLEIVTGSDSPDISFTVCSFGGDDELGPAFEEAGATVVDLGSSMSVPQFDPLSIPRALRFFRTAEFDVLHCHMPYSHTVGRVLGAAFGVDTIVSTQHNVPDNYHPVERAGERLTRFLDSTTVAVSEGVENAFTGRSELHEPGTTPEWCTIRNGIDVEAFHRKVAAADGSAVRATHDLDDETVFLNVARYEPQKAQVDLVTAMGRVVESLPDAHLFVVGWGSAEEDIRDEVARLGIGDSVTVTGRVPTVHEYYAAADVFVSSSIFEGLPITHLEAMAAELPIVTTDIPGVREVVLNGETGQRVPIRSPAELAEAMTTVATSDGRDAMGRAGYQRALDAFSIEDTVASHLRLYRDLHRQHASSDAATDD</sequence>
<keyword evidence="4" id="KW-0328">Glycosyltransferase</keyword>
<evidence type="ECO:0000313" key="5">
    <source>
        <dbReference type="Proteomes" id="UP001596099"/>
    </source>
</evidence>
<dbReference type="AlphaFoldDB" id="A0ABD5RH15"/>
<dbReference type="Pfam" id="PF00534">
    <property type="entry name" value="Glycos_transf_1"/>
    <property type="match status" value="1"/>
</dbReference>
<evidence type="ECO:0000256" key="1">
    <source>
        <dbReference type="SAM" id="MobiDB-lite"/>
    </source>
</evidence>
<name>A0ABD5RH15_9EURY</name>
<feature type="domain" description="Glycosyl transferase family 1" evidence="2">
    <location>
        <begin position="237"/>
        <end position="391"/>
    </location>
</feature>
<keyword evidence="5" id="KW-1185">Reference proteome</keyword>
<dbReference type="GO" id="GO:0016757">
    <property type="term" value="F:glycosyltransferase activity"/>
    <property type="evidence" value="ECO:0007669"/>
    <property type="project" value="UniProtKB-KW"/>
</dbReference>
<evidence type="ECO:0000259" key="2">
    <source>
        <dbReference type="Pfam" id="PF00534"/>
    </source>
</evidence>
<gene>
    <name evidence="4" type="ORF">ACFPYI_00830</name>
</gene>
<dbReference type="Gene3D" id="3.40.50.2000">
    <property type="entry name" value="Glycogen Phosphorylase B"/>
    <property type="match status" value="2"/>
</dbReference>
<dbReference type="RefSeq" id="WP_247418232.1">
    <property type="nucleotide sequence ID" value="NZ_JALLGW010000001.1"/>
</dbReference>
<feature type="compositionally biased region" description="Low complexity" evidence="1">
    <location>
        <begin position="12"/>
        <end position="22"/>
    </location>
</feature>
<feature type="domain" description="Glycosyltransferase subfamily 4-like N-terminal" evidence="3">
    <location>
        <begin position="54"/>
        <end position="216"/>
    </location>
</feature>
<dbReference type="InterPro" id="IPR001296">
    <property type="entry name" value="Glyco_trans_1"/>
</dbReference>
<dbReference type="InterPro" id="IPR028098">
    <property type="entry name" value="Glyco_trans_4-like_N"/>
</dbReference>
<organism evidence="4 5">
    <name type="scientific">Halomarina salina</name>
    <dbReference type="NCBI Taxonomy" id="1872699"/>
    <lineage>
        <taxon>Archaea</taxon>
        <taxon>Methanobacteriati</taxon>
        <taxon>Methanobacteriota</taxon>
        <taxon>Stenosarchaea group</taxon>
        <taxon>Halobacteria</taxon>
        <taxon>Halobacteriales</taxon>
        <taxon>Natronomonadaceae</taxon>
        <taxon>Halomarina</taxon>
    </lineage>
</organism>
<dbReference type="Proteomes" id="UP001596099">
    <property type="component" value="Unassembled WGS sequence"/>
</dbReference>
<dbReference type="EC" id="2.4.-.-" evidence="4"/>